<dbReference type="EC" id="1.17.1.4" evidence="13"/>
<evidence type="ECO:0000256" key="5">
    <source>
        <dbReference type="ARBA" id="ARBA00022714"/>
    </source>
</evidence>
<dbReference type="KEGG" id="mbah:HYN46_11925"/>
<evidence type="ECO:0000256" key="9">
    <source>
        <dbReference type="ARBA" id="ARBA00023014"/>
    </source>
</evidence>
<dbReference type="Proteomes" id="UP000253940">
    <property type="component" value="Chromosome"/>
</dbReference>
<dbReference type="InterPro" id="IPR046867">
    <property type="entry name" value="AldOxase/xan_DH_MoCoBD2"/>
</dbReference>
<name>A0A345P875_9GAMM</name>
<proteinExistence type="inferred from homology"/>
<dbReference type="Gene3D" id="3.30.365.10">
    <property type="entry name" value="Aldehyde oxidase/xanthine dehydrogenase, molybdopterin binding domain"/>
    <property type="match status" value="4"/>
</dbReference>
<keyword evidence="8" id="KW-0408">Iron</keyword>
<dbReference type="AlphaFoldDB" id="A0A345P875"/>
<dbReference type="InterPro" id="IPR037165">
    <property type="entry name" value="AldOxase/xan_DH_Mopterin-bd_sf"/>
</dbReference>
<dbReference type="GO" id="GO:0051537">
    <property type="term" value="F:2 iron, 2 sulfur cluster binding"/>
    <property type="evidence" value="ECO:0007669"/>
    <property type="project" value="UniProtKB-KW"/>
</dbReference>
<comment type="cofactor">
    <cofactor evidence="1">
        <name>Mo-molybdopterin</name>
        <dbReference type="ChEBI" id="CHEBI:71302"/>
    </cofactor>
</comment>
<dbReference type="InterPro" id="IPR014309">
    <property type="entry name" value="Xanthine_DH_Mopterin-bd_su"/>
</dbReference>
<dbReference type="InterPro" id="IPR000674">
    <property type="entry name" value="Ald_Oxase/Xan_DH_a/b"/>
</dbReference>
<dbReference type="SMART" id="SM01008">
    <property type="entry name" value="Ald_Xan_dh_C"/>
    <property type="match status" value="1"/>
</dbReference>
<keyword evidence="14" id="KW-1185">Reference proteome</keyword>
<keyword evidence="7 13" id="KW-0560">Oxidoreductase</keyword>
<evidence type="ECO:0000256" key="8">
    <source>
        <dbReference type="ARBA" id="ARBA00023004"/>
    </source>
</evidence>
<keyword evidence="6" id="KW-0479">Metal-binding</keyword>
<evidence type="ECO:0000256" key="1">
    <source>
        <dbReference type="ARBA" id="ARBA00001924"/>
    </source>
</evidence>
<sequence length="816" mass="88921">MNQATNLSEVIHINKDPALKNAGPIGKSIPHESAHLHVSGQATYIDDLPEWEGTLHAALGLSTCAHGRIKKLDLSAVYTAAGVRCVYLAKDIPHHNNCGPIVADEPIIADDVIQFYGQVIFVVAADTYQQARAAVRLAKVEYEAFEPILTIDDAIKAESWVLPPVDLKRGETAESLKNAPHRLQGSSAVGGQEHFYLEGQISYAYPKEDHTIHVHCSTQHPTEMQHLICHALGYRAHQVSVEARRMGGGFGGKESQSAQWACIASLLAVKTGKPVKLRLDRDDDMVATGKRHGFDFEWDVGFDDEGRILGLQIQIASNCGFSVDLSGPVNDRAICHIDNAYYLDAVAIRSLRCKTHTVSNTAFRGFGGPQGMFPIEYIIDDIAYYLGHDPLAVRLINFYDDVTQIAAHPETARNTTHYGTTITDNVIPSLVKELAQSCDYTARRAEIDAFNAQSPIIKKGFALTPVKFGISFNATLYNQAGALVHVYSDGTVLLTHGGTEMGQGLYSKIRQIVAHEFAIPLADVRFSATDTSRVPNTSATAASSGTDLNGKAAQAACITIRTRLAIFAAELAHTTLDHVVFSEGHVYAGTDDAIDGKGLQKWTFGELVLRAYQARIQLWDSGFYKTPDIHWNPAIRFGRPFYYFAYGAAATEVAIDTLTGETQILRVDVLHDVGQSINPAIDIGQIEGGFIQGMGWLTSEELYWVKSGAKTGHLFTHAPSTYKIPTAADCPSIFNVKLFNNQNVENTIHRSKAVGEPPFMLALSVFSALRDAVSAAVEAETGIRTKLKPKLEAPATPESILRAIHLGISQPFGPRP</sequence>
<dbReference type="EMBL" id="CP031222">
    <property type="protein sequence ID" value="AXI03484.1"/>
    <property type="molecule type" value="Genomic_DNA"/>
</dbReference>
<dbReference type="InterPro" id="IPR036856">
    <property type="entry name" value="Ald_Oxase/Xan_DH_a/b_sf"/>
</dbReference>
<feature type="domain" description="Aldehyde oxidase/xanthine dehydrogenase a/b hammerhead" evidence="12">
    <location>
        <begin position="39"/>
        <end position="146"/>
    </location>
</feature>
<evidence type="ECO:0000256" key="3">
    <source>
        <dbReference type="ARBA" id="ARBA00006849"/>
    </source>
</evidence>
<evidence type="ECO:0000256" key="4">
    <source>
        <dbReference type="ARBA" id="ARBA00022505"/>
    </source>
</evidence>
<dbReference type="Gene3D" id="3.90.1170.50">
    <property type="entry name" value="Aldehyde oxidase/xanthine dehydrogenase, a/b hammerhead"/>
    <property type="match status" value="1"/>
</dbReference>
<dbReference type="SUPFAM" id="SSF56003">
    <property type="entry name" value="Molybdenum cofactor-binding domain"/>
    <property type="match status" value="1"/>
</dbReference>
<evidence type="ECO:0000256" key="7">
    <source>
        <dbReference type="ARBA" id="ARBA00023002"/>
    </source>
</evidence>
<dbReference type="InterPro" id="IPR008274">
    <property type="entry name" value="AldOxase/xan_DH_MoCoBD1"/>
</dbReference>
<dbReference type="Pfam" id="PF02738">
    <property type="entry name" value="MoCoBD_1"/>
    <property type="match status" value="1"/>
</dbReference>
<dbReference type="NCBIfam" id="TIGR02965">
    <property type="entry name" value="xanthine_xdhB"/>
    <property type="match status" value="1"/>
</dbReference>
<evidence type="ECO:0000256" key="11">
    <source>
        <dbReference type="ARBA" id="ARBA00053029"/>
    </source>
</evidence>
<dbReference type="Pfam" id="PF20256">
    <property type="entry name" value="MoCoBD_2"/>
    <property type="match status" value="1"/>
</dbReference>
<comment type="cofactor">
    <cofactor evidence="10">
        <name>[2Fe-2S] cluster</name>
        <dbReference type="ChEBI" id="CHEBI:190135"/>
    </cofactor>
</comment>
<dbReference type="FunFam" id="3.30.365.10:FF:000001">
    <property type="entry name" value="Xanthine dehydrogenase oxidase"/>
    <property type="match status" value="1"/>
</dbReference>
<protein>
    <submittedName>
        <fullName evidence="13">Xanthine dehydrogenase molybdopterin binding subunit</fullName>
        <ecNumber evidence="13">1.17.1.4</ecNumber>
    </submittedName>
</protein>
<evidence type="ECO:0000256" key="10">
    <source>
        <dbReference type="ARBA" id="ARBA00034078"/>
    </source>
</evidence>
<gene>
    <name evidence="13" type="primary">xdhB</name>
    <name evidence="13" type="ORF">HYN46_11925</name>
</gene>
<keyword evidence="9" id="KW-0411">Iron-sulfur</keyword>
<evidence type="ECO:0000256" key="2">
    <source>
        <dbReference type="ARBA" id="ARBA00001974"/>
    </source>
</evidence>
<dbReference type="PANTHER" id="PTHR11908:SF132">
    <property type="entry name" value="ALDEHYDE OXIDASE 1-RELATED"/>
    <property type="match status" value="1"/>
</dbReference>
<dbReference type="OrthoDB" id="9758509at2"/>
<accession>A0A345P875</accession>
<comment type="cofactor">
    <cofactor evidence="11">
        <name>Mo-molybdopterin cytosine dinucleotide</name>
        <dbReference type="ChEBI" id="CHEBI:71308"/>
    </cofactor>
</comment>
<dbReference type="PANTHER" id="PTHR11908">
    <property type="entry name" value="XANTHINE DEHYDROGENASE"/>
    <property type="match status" value="1"/>
</dbReference>
<dbReference type="Pfam" id="PF01315">
    <property type="entry name" value="Ald_Xan_dh_C"/>
    <property type="match status" value="1"/>
</dbReference>
<dbReference type="SUPFAM" id="SSF54665">
    <property type="entry name" value="CO dehydrogenase molybdoprotein N-domain-like"/>
    <property type="match status" value="1"/>
</dbReference>
<evidence type="ECO:0000256" key="6">
    <source>
        <dbReference type="ARBA" id="ARBA00022723"/>
    </source>
</evidence>
<keyword evidence="4" id="KW-0500">Molybdenum</keyword>
<dbReference type="InterPro" id="IPR016208">
    <property type="entry name" value="Ald_Oxase/xanthine_DH-like"/>
</dbReference>
<organism evidence="13 14">
    <name type="scientific">Aquirhabdus parva</name>
    <dbReference type="NCBI Taxonomy" id="2283318"/>
    <lineage>
        <taxon>Bacteria</taxon>
        <taxon>Pseudomonadati</taxon>
        <taxon>Pseudomonadota</taxon>
        <taxon>Gammaproteobacteria</taxon>
        <taxon>Moraxellales</taxon>
        <taxon>Moraxellaceae</taxon>
        <taxon>Aquirhabdus</taxon>
    </lineage>
</organism>
<evidence type="ECO:0000313" key="14">
    <source>
        <dbReference type="Proteomes" id="UP000253940"/>
    </source>
</evidence>
<evidence type="ECO:0000313" key="13">
    <source>
        <dbReference type="EMBL" id="AXI03484.1"/>
    </source>
</evidence>
<comment type="similarity">
    <text evidence="3">Belongs to the xanthine dehydrogenase family.</text>
</comment>
<dbReference type="RefSeq" id="WP_114899592.1">
    <property type="nucleotide sequence ID" value="NZ_CP031222.1"/>
</dbReference>
<evidence type="ECO:0000259" key="12">
    <source>
        <dbReference type="SMART" id="SM01008"/>
    </source>
</evidence>
<comment type="cofactor">
    <cofactor evidence="2">
        <name>FAD</name>
        <dbReference type="ChEBI" id="CHEBI:57692"/>
    </cofactor>
</comment>
<dbReference type="GO" id="GO:0005506">
    <property type="term" value="F:iron ion binding"/>
    <property type="evidence" value="ECO:0007669"/>
    <property type="project" value="InterPro"/>
</dbReference>
<keyword evidence="5" id="KW-0001">2Fe-2S</keyword>
<reference evidence="13 14" key="1">
    <citation type="submission" date="2018-07" db="EMBL/GenBank/DDBJ databases">
        <title>Genome sequencing of Moraxellaceae gen. HYN0046.</title>
        <authorList>
            <person name="Kim M."/>
            <person name="Yi H."/>
        </authorList>
    </citation>
    <scope>NUCLEOTIDE SEQUENCE [LARGE SCALE GENOMIC DNA]</scope>
    <source>
        <strain evidence="13 14">HYN0046</strain>
    </source>
</reference>
<dbReference type="GO" id="GO:0004854">
    <property type="term" value="F:xanthine dehydrogenase activity"/>
    <property type="evidence" value="ECO:0007669"/>
    <property type="project" value="UniProtKB-EC"/>
</dbReference>
<dbReference type="GO" id="GO:0030151">
    <property type="term" value="F:molybdenum ion binding"/>
    <property type="evidence" value="ECO:0007669"/>
    <property type="project" value="InterPro"/>
</dbReference>
<dbReference type="FunFam" id="3.30.365.10:FF:000002">
    <property type="entry name" value="Xanthine dehydrogenase oxidase"/>
    <property type="match status" value="1"/>
</dbReference>